<evidence type="ECO:0000256" key="4">
    <source>
        <dbReference type="ARBA" id="ARBA00022692"/>
    </source>
</evidence>
<organism evidence="9 10">
    <name type="scientific">Spelaeicoccus albus</name>
    <dbReference type="NCBI Taxonomy" id="1280376"/>
    <lineage>
        <taxon>Bacteria</taxon>
        <taxon>Bacillati</taxon>
        <taxon>Actinomycetota</taxon>
        <taxon>Actinomycetes</taxon>
        <taxon>Micrococcales</taxon>
        <taxon>Brevibacteriaceae</taxon>
        <taxon>Spelaeicoccus</taxon>
    </lineage>
</organism>
<feature type="transmembrane region" description="Helical" evidence="7">
    <location>
        <begin position="137"/>
        <end position="159"/>
    </location>
</feature>
<dbReference type="Proteomes" id="UP000539111">
    <property type="component" value="Unassembled WGS sequence"/>
</dbReference>
<feature type="transmembrane region" description="Helical" evidence="7">
    <location>
        <begin position="165"/>
        <end position="185"/>
    </location>
</feature>
<dbReference type="GO" id="GO:0005886">
    <property type="term" value="C:plasma membrane"/>
    <property type="evidence" value="ECO:0007669"/>
    <property type="project" value="UniProtKB-SubCell"/>
</dbReference>
<dbReference type="PANTHER" id="PTHR42709:SF6">
    <property type="entry name" value="UNDECAPRENYL PHOSPHATE TRANSPORTER A"/>
    <property type="match status" value="1"/>
</dbReference>
<dbReference type="InterPro" id="IPR032816">
    <property type="entry name" value="VTT_dom"/>
</dbReference>
<keyword evidence="6 7" id="KW-0472">Membrane</keyword>
<evidence type="ECO:0000256" key="5">
    <source>
        <dbReference type="ARBA" id="ARBA00022989"/>
    </source>
</evidence>
<feature type="transmembrane region" description="Helical" evidence="7">
    <location>
        <begin position="12"/>
        <end position="32"/>
    </location>
</feature>
<dbReference type="AlphaFoldDB" id="A0A7Z0IIR0"/>
<feature type="transmembrane region" description="Helical" evidence="7">
    <location>
        <begin position="52"/>
        <end position="74"/>
    </location>
</feature>
<comment type="similarity">
    <text evidence="2">Belongs to the DedA family.</text>
</comment>
<evidence type="ECO:0000256" key="2">
    <source>
        <dbReference type="ARBA" id="ARBA00010792"/>
    </source>
</evidence>
<evidence type="ECO:0000259" key="8">
    <source>
        <dbReference type="Pfam" id="PF09335"/>
    </source>
</evidence>
<reference evidence="9 10" key="1">
    <citation type="submission" date="2020-07" db="EMBL/GenBank/DDBJ databases">
        <title>Sequencing the genomes of 1000 actinobacteria strains.</title>
        <authorList>
            <person name="Klenk H.-P."/>
        </authorList>
    </citation>
    <scope>NUCLEOTIDE SEQUENCE [LARGE SCALE GENOMIC DNA]</scope>
    <source>
        <strain evidence="9 10">DSM 26341</strain>
    </source>
</reference>
<sequence>MNELVAAAASSIWLYPLITVLCLIDGVFPPVPSEILVVAAASLAATVGHPNLPVVMICAAVGAAAGDLAAYAIGRFSGLQRLRRWSKIEALLDRTADGLEHRTVSALLTARFIPVGRIVANFGAGALGLTLRRFVPIVAFSAACWAVYTTVIGISVGPWLSDKPLLGIAVAVGLALVVGAVIDKLTRYLGNRRRRAVSLR</sequence>
<dbReference type="RefSeq" id="WP_179429010.1">
    <property type="nucleotide sequence ID" value="NZ_JACBZP010000001.1"/>
</dbReference>
<proteinExistence type="inferred from homology"/>
<evidence type="ECO:0000256" key="6">
    <source>
        <dbReference type="ARBA" id="ARBA00023136"/>
    </source>
</evidence>
<evidence type="ECO:0000313" key="9">
    <source>
        <dbReference type="EMBL" id="NYI68704.1"/>
    </source>
</evidence>
<gene>
    <name evidence="9" type="ORF">BJY26_003010</name>
</gene>
<name>A0A7Z0IIR0_9MICO</name>
<keyword evidence="5 7" id="KW-1133">Transmembrane helix</keyword>
<feature type="domain" description="VTT" evidence="8">
    <location>
        <begin position="31"/>
        <end position="153"/>
    </location>
</feature>
<dbReference type="Pfam" id="PF09335">
    <property type="entry name" value="VTT_dom"/>
    <property type="match status" value="1"/>
</dbReference>
<comment type="caution">
    <text evidence="9">The sequence shown here is derived from an EMBL/GenBank/DDBJ whole genome shotgun (WGS) entry which is preliminary data.</text>
</comment>
<dbReference type="InterPro" id="IPR051311">
    <property type="entry name" value="DedA_domain"/>
</dbReference>
<protein>
    <submittedName>
        <fullName evidence="9">Membrane protein DedA with SNARE-associated domain</fullName>
    </submittedName>
</protein>
<evidence type="ECO:0000313" key="10">
    <source>
        <dbReference type="Proteomes" id="UP000539111"/>
    </source>
</evidence>
<dbReference type="PANTHER" id="PTHR42709">
    <property type="entry name" value="ALKALINE PHOSPHATASE LIKE PROTEIN"/>
    <property type="match status" value="1"/>
</dbReference>
<comment type="subcellular location">
    <subcellularLocation>
        <location evidence="1">Cell membrane</location>
        <topology evidence="1">Multi-pass membrane protein</topology>
    </subcellularLocation>
</comment>
<evidence type="ECO:0000256" key="7">
    <source>
        <dbReference type="SAM" id="Phobius"/>
    </source>
</evidence>
<accession>A0A7Z0IIR0</accession>
<keyword evidence="3" id="KW-1003">Cell membrane</keyword>
<keyword evidence="10" id="KW-1185">Reference proteome</keyword>
<evidence type="ECO:0000256" key="1">
    <source>
        <dbReference type="ARBA" id="ARBA00004651"/>
    </source>
</evidence>
<dbReference type="EMBL" id="JACBZP010000001">
    <property type="protein sequence ID" value="NYI68704.1"/>
    <property type="molecule type" value="Genomic_DNA"/>
</dbReference>
<evidence type="ECO:0000256" key="3">
    <source>
        <dbReference type="ARBA" id="ARBA00022475"/>
    </source>
</evidence>
<keyword evidence="4 7" id="KW-0812">Transmembrane</keyword>